<dbReference type="InterPro" id="IPR051636">
    <property type="entry name" value="Plant_LTP/defense-related"/>
</dbReference>
<comment type="similarity">
    <text evidence="1">Belongs to the plant LTP family. PEARLI1 subfamily.</text>
</comment>
<dbReference type="CDD" id="cd01958">
    <property type="entry name" value="HPS_like"/>
    <property type="match status" value="1"/>
</dbReference>
<reference evidence="3" key="1">
    <citation type="submission" date="2019-12" db="EMBL/GenBank/DDBJ databases">
        <title>Genome sequencing and annotation of Brassica cretica.</title>
        <authorList>
            <person name="Studholme D.J."/>
            <person name="Sarris P.F."/>
        </authorList>
    </citation>
    <scope>NUCLEOTIDE SEQUENCE</scope>
    <source>
        <strain evidence="3">PFS-102/07</strain>
        <tissue evidence="3">Leaf</tissue>
    </source>
</reference>
<dbReference type="Gene3D" id="1.10.110.10">
    <property type="entry name" value="Plant lipid-transfer and hydrophobic proteins"/>
    <property type="match status" value="1"/>
</dbReference>
<dbReference type="PANTHER" id="PTHR31731">
    <property type="match status" value="1"/>
</dbReference>
<feature type="domain" description="Hydrophobic seed protein" evidence="2">
    <location>
        <begin position="19"/>
        <end position="87"/>
    </location>
</feature>
<evidence type="ECO:0000256" key="1">
    <source>
        <dbReference type="ARBA" id="ARBA00008965"/>
    </source>
</evidence>
<organism evidence="3">
    <name type="scientific">Brassica cretica</name>
    <name type="common">Mustard</name>
    <dbReference type="NCBI Taxonomy" id="69181"/>
    <lineage>
        <taxon>Eukaryota</taxon>
        <taxon>Viridiplantae</taxon>
        <taxon>Streptophyta</taxon>
        <taxon>Embryophyta</taxon>
        <taxon>Tracheophyta</taxon>
        <taxon>Spermatophyta</taxon>
        <taxon>Magnoliopsida</taxon>
        <taxon>eudicotyledons</taxon>
        <taxon>Gunneridae</taxon>
        <taxon>Pentapetalae</taxon>
        <taxon>rosids</taxon>
        <taxon>malvids</taxon>
        <taxon>Brassicales</taxon>
        <taxon>Brassicaceae</taxon>
        <taxon>Brassiceae</taxon>
        <taxon>Brassica</taxon>
    </lineage>
</organism>
<comment type="caution">
    <text evidence="3">The sequence shown here is derived from an EMBL/GenBank/DDBJ whole genome shotgun (WGS) entry which is preliminary data.</text>
</comment>
<accession>A0A8S9HRE4</accession>
<evidence type="ECO:0000259" key="2">
    <source>
        <dbReference type="Pfam" id="PF14547"/>
    </source>
</evidence>
<dbReference type="InterPro" id="IPR027923">
    <property type="entry name" value="Hydrophob_seed_dom"/>
</dbReference>
<name>A0A8S9HRE4_BRACR</name>
<dbReference type="AlphaFoldDB" id="A0A8S9HRE4"/>
<gene>
    <name evidence="3" type="ORF">F2Q70_00017001</name>
</gene>
<evidence type="ECO:0000313" key="3">
    <source>
        <dbReference type="EMBL" id="KAF2560699.1"/>
    </source>
</evidence>
<dbReference type="SUPFAM" id="SSF47699">
    <property type="entry name" value="Bifunctional inhibitor/lipid-transfer protein/seed storage 2S albumin"/>
    <property type="match status" value="1"/>
</dbReference>
<dbReference type="Pfam" id="PF14547">
    <property type="entry name" value="Hydrophob_seed"/>
    <property type="match status" value="1"/>
</dbReference>
<sequence>MLERRKDLVKDSKMPKACTCPRNALQIGACTNVLNAIDFTLRSPPPPVPPCCWLIAGLADLEAAVCLCTALEVNVLGINVHLPIDIIGARRRGRTSGEFIKGRGSRCFLRSVELHSTPTDNDLARSGSKKTDPVTTLSIIGAGCGDSRTCSKFETRSRRGKLPPFHPYTNDLPWRPSTKLPLCSERTTANQPPSSGESRSTFLKGSWSYTRMETSSFSVWDQWQSVITSPSQGAERLSFLFTLGLLLYSQSFYSALKVSTLLRS</sequence>
<dbReference type="EMBL" id="QGKY02001250">
    <property type="protein sequence ID" value="KAF2560699.1"/>
    <property type="molecule type" value="Genomic_DNA"/>
</dbReference>
<proteinExistence type="inferred from homology"/>
<dbReference type="InterPro" id="IPR036312">
    <property type="entry name" value="Bifun_inhib/LTP/seed_sf"/>
</dbReference>
<protein>
    <recommendedName>
        <fullName evidence="2">Hydrophobic seed protein domain-containing protein</fullName>
    </recommendedName>
</protein>